<protein>
    <submittedName>
        <fullName evidence="5">Uncharacterized protein</fullName>
    </submittedName>
</protein>
<sequence length="638" mass="73459">MKKNESDEINRDDKNHKSNVINEDHKIDEANESDDVCQTKLEQLKSAREKINWETEEERRKFLHQLYPVIEDWHDQLPNLRDIFRTEEIDWLITEEVTSKEPNTDLDPDVVKHKFPLIEFVIRTGYKDEPDVDEGGKPPSLLRTTPAHQATTRRFFCVVDSLLKMYNRFDVNYADDGGLTHFHVACAAGSYDVVKKYLELGQDVKFLEAKSGDSPLHFALENEREDVAVLLLRKGADPNLANLDGVTPLHLICQRDELEYGCDIVKTFFKINKQLYQLVQVDAQDRWGNTPLHRALKWRNQETAELLLRYGADLNLADEDGSTPLHIIGKEFDNFDISNFLFEISEEKLPLVQFDAQDKLGNTILHQALQSAHECTQRVIEFLLRRGANPNLPNKKGLTPLHIICKREDDEGGEWEEMLHADDVAKLFFKINDEIHQTVQIDARDKSGRTPLQWAVANVFPNVVGILLDHGADLSNFVFPHLSYFGKRFVMSQSDLALELASGVLAIVERLEKKGYELNRSDAMTIMKLFNKHGFFNVSVNLEDWWHARLCEERILSVYSMHTRYIRVQQSELTLTWKRKILSQTSHAALKNEKLLPTTSRMAASATPSCCRPQSEREKDVLLYQTALLYTGGKQQFD</sequence>
<evidence type="ECO:0000256" key="3">
    <source>
        <dbReference type="PROSITE-ProRule" id="PRU00023"/>
    </source>
</evidence>
<dbReference type="SUPFAM" id="SSF48403">
    <property type="entry name" value="Ankyrin repeat"/>
    <property type="match status" value="2"/>
</dbReference>
<evidence type="ECO:0000256" key="2">
    <source>
        <dbReference type="ARBA" id="ARBA00023043"/>
    </source>
</evidence>
<dbReference type="AlphaFoldDB" id="A0A6H5IES0"/>
<evidence type="ECO:0000313" key="5">
    <source>
        <dbReference type="EMBL" id="CAB0034199.1"/>
    </source>
</evidence>
<dbReference type="PROSITE" id="PS50088">
    <property type="entry name" value="ANK_REPEAT"/>
    <property type="match status" value="5"/>
</dbReference>
<accession>A0A6H5IES0</accession>
<keyword evidence="2 3" id="KW-0040">ANK repeat</keyword>
<feature type="region of interest" description="Disordered" evidence="4">
    <location>
        <begin position="1"/>
        <end position="34"/>
    </location>
</feature>
<dbReference type="OrthoDB" id="5406014at2759"/>
<feature type="repeat" description="ANK" evidence="3">
    <location>
        <begin position="447"/>
        <end position="475"/>
    </location>
</feature>
<feature type="repeat" description="ANK" evidence="3">
    <location>
        <begin position="211"/>
        <end position="243"/>
    </location>
</feature>
<evidence type="ECO:0000256" key="4">
    <source>
        <dbReference type="SAM" id="MobiDB-lite"/>
    </source>
</evidence>
<dbReference type="PANTHER" id="PTHR24198">
    <property type="entry name" value="ANKYRIN REPEAT AND PROTEIN KINASE DOMAIN-CONTAINING PROTEIN"/>
    <property type="match status" value="1"/>
</dbReference>
<keyword evidence="1" id="KW-0677">Repeat</keyword>
<dbReference type="InterPro" id="IPR002110">
    <property type="entry name" value="Ankyrin_rpt"/>
</dbReference>
<gene>
    <name evidence="5" type="ORF">TBRA_LOCUS6097</name>
</gene>
<dbReference type="Proteomes" id="UP000479190">
    <property type="component" value="Unassembled WGS sequence"/>
</dbReference>
<organism evidence="5 6">
    <name type="scientific">Trichogramma brassicae</name>
    <dbReference type="NCBI Taxonomy" id="86971"/>
    <lineage>
        <taxon>Eukaryota</taxon>
        <taxon>Metazoa</taxon>
        <taxon>Ecdysozoa</taxon>
        <taxon>Arthropoda</taxon>
        <taxon>Hexapoda</taxon>
        <taxon>Insecta</taxon>
        <taxon>Pterygota</taxon>
        <taxon>Neoptera</taxon>
        <taxon>Endopterygota</taxon>
        <taxon>Hymenoptera</taxon>
        <taxon>Apocrita</taxon>
        <taxon>Proctotrupomorpha</taxon>
        <taxon>Chalcidoidea</taxon>
        <taxon>Trichogrammatidae</taxon>
        <taxon>Trichogramma</taxon>
    </lineage>
</organism>
<dbReference type="InterPro" id="IPR036770">
    <property type="entry name" value="Ankyrin_rpt-contain_sf"/>
</dbReference>
<feature type="repeat" description="ANK" evidence="3">
    <location>
        <begin position="360"/>
        <end position="395"/>
    </location>
</feature>
<evidence type="ECO:0000313" key="6">
    <source>
        <dbReference type="Proteomes" id="UP000479190"/>
    </source>
</evidence>
<dbReference type="PANTHER" id="PTHR24198:SF165">
    <property type="entry name" value="ANKYRIN REPEAT-CONTAINING PROTEIN-RELATED"/>
    <property type="match status" value="1"/>
</dbReference>
<evidence type="ECO:0000256" key="1">
    <source>
        <dbReference type="ARBA" id="ARBA00022737"/>
    </source>
</evidence>
<dbReference type="EMBL" id="CADCXV010000736">
    <property type="protein sequence ID" value="CAB0034199.1"/>
    <property type="molecule type" value="Genomic_DNA"/>
</dbReference>
<name>A0A6H5IES0_9HYME</name>
<feature type="compositionally biased region" description="Basic and acidic residues" evidence="4">
    <location>
        <begin position="1"/>
        <end position="29"/>
    </location>
</feature>
<reference evidence="5 6" key="1">
    <citation type="submission" date="2020-02" db="EMBL/GenBank/DDBJ databases">
        <authorList>
            <person name="Ferguson B K."/>
        </authorList>
    </citation>
    <scope>NUCLEOTIDE SEQUENCE [LARGE SCALE GENOMIC DNA]</scope>
</reference>
<dbReference type="SMART" id="SM00248">
    <property type="entry name" value="ANK"/>
    <property type="match status" value="7"/>
</dbReference>
<keyword evidence="6" id="KW-1185">Reference proteome</keyword>
<proteinExistence type="predicted"/>
<feature type="repeat" description="ANK" evidence="3">
    <location>
        <begin position="177"/>
        <end position="209"/>
    </location>
</feature>
<feature type="repeat" description="ANK" evidence="3">
    <location>
        <begin position="287"/>
        <end position="319"/>
    </location>
</feature>
<dbReference type="Pfam" id="PF12796">
    <property type="entry name" value="Ank_2"/>
    <property type="match status" value="2"/>
</dbReference>
<dbReference type="Gene3D" id="1.25.40.20">
    <property type="entry name" value="Ankyrin repeat-containing domain"/>
    <property type="match status" value="2"/>
</dbReference>
<dbReference type="PROSITE" id="PS50297">
    <property type="entry name" value="ANK_REP_REGION"/>
    <property type="match status" value="4"/>
</dbReference>